<dbReference type="Pfam" id="PF08327">
    <property type="entry name" value="AHSA1"/>
    <property type="match status" value="1"/>
</dbReference>
<accession>A0ABU2TZQ3</accession>
<dbReference type="CDD" id="cd07814">
    <property type="entry name" value="SRPBCC_CalC_Aha1-like"/>
    <property type="match status" value="1"/>
</dbReference>
<dbReference type="RefSeq" id="WP_311697919.1">
    <property type="nucleotide sequence ID" value="NZ_JAVREY010000037.1"/>
</dbReference>
<proteinExistence type="inferred from homology"/>
<evidence type="ECO:0000313" key="3">
    <source>
        <dbReference type="EMBL" id="MDT0466459.1"/>
    </source>
</evidence>
<dbReference type="Gene3D" id="3.30.530.20">
    <property type="match status" value="1"/>
</dbReference>
<reference evidence="4" key="1">
    <citation type="submission" date="2023-07" db="EMBL/GenBank/DDBJ databases">
        <title>30 novel species of actinomycetes from the DSMZ collection.</title>
        <authorList>
            <person name="Nouioui I."/>
        </authorList>
    </citation>
    <scope>NUCLEOTIDE SEQUENCE [LARGE SCALE GENOMIC DNA]</scope>
    <source>
        <strain evidence="4">DSM 41699</strain>
    </source>
</reference>
<dbReference type="EMBL" id="JAVREY010000037">
    <property type="protein sequence ID" value="MDT0466459.1"/>
    <property type="molecule type" value="Genomic_DNA"/>
</dbReference>
<evidence type="ECO:0000313" key="4">
    <source>
        <dbReference type="Proteomes" id="UP001183809"/>
    </source>
</evidence>
<dbReference type="SUPFAM" id="SSF55961">
    <property type="entry name" value="Bet v1-like"/>
    <property type="match status" value="1"/>
</dbReference>
<sequence>MTSTVTVEKRINARPETVFGFFTDRDKWLSWMGADGTFSFEPGGAYVTNVTGDNHAAGAFVEISPYRRVVFTWGWTKGGMPDVPPGSSTVTVDLTPDGEGTRLRLTHSGLPTAEACAAHEEGWRHYTDRLATRAAGGDPGPDAWM</sequence>
<comment type="similarity">
    <text evidence="1">Belongs to the AHA1 family.</text>
</comment>
<feature type="domain" description="Activator of Hsp90 ATPase homologue 1/2-like C-terminal" evidence="2">
    <location>
        <begin position="12"/>
        <end position="132"/>
    </location>
</feature>
<protein>
    <submittedName>
        <fullName evidence="3">SRPBCC domain-containing protein</fullName>
    </submittedName>
</protein>
<dbReference type="Proteomes" id="UP001183809">
    <property type="component" value="Unassembled WGS sequence"/>
</dbReference>
<evidence type="ECO:0000259" key="2">
    <source>
        <dbReference type="Pfam" id="PF08327"/>
    </source>
</evidence>
<gene>
    <name evidence="3" type="ORF">RM764_26210</name>
</gene>
<dbReference type="InterPro" id="IPR013538">
    <property type="entry name" value="ASHA1/2-like_C"/>
</dbReference>
<evidence type="ECO:0000256" key="1">
    <source>
        <dbReference type="ARBA" id="ARBA00006817"/>
    </source>
</evidence>
<organism evidence="3 4">
    <name type="scientific">Streptomyces gibsoniae</name>
    <dbReference type="NCBI Taxonomy" id="3075529"/>
    <lineage>
        <taxon>Bacteria</taxon>
        <taxon>Bacillati</taxon>
        <taxon>Actinomycetota</taxon>
        <taxon>Actinomycetes</taxon>
        <taxon>Kitasatosporales</taxon>
        <taxon>Streptomycetaceae</taxon>
        <taxon>Streptomyces</taxon>
    </lineage>
</organism>
<dbReference type="InterPro" id="IPR023393">
    <property type="entry name" value="START-like_dom_sf"/>
</dbReference>
<comment type="caution">
    <text evidence="3">The sequence shown here is derived from an EMBL/GenBank/DDBJ whole genome shotgun (WGS) entry which is preliminary data.</text>
</comment>
<keyword evidence="4" id="KW-1185">Reference proteome</keyword>
<name>A0ABU2TZQ3_9ACTN</name>